<dbReference type="Proteomes" id="UP001597023">
    <property type="component" value="Unassembled WGS sequence"/>
</dbReference>
<dbReference type="EMBL" id="JBHTEB010000001">
    <property type="protein sequence ID" value="MFD0316387.1"/>
    <property type="molecule type" value="Genomic_DNA"/>
</dbReference>
<proteinExistence type="predicted"/>
<name>A0ABW2WD01_9ACTN</name>
<keyword evidence="2" id="KW-1185">Reference proteome</keyword>
<sequence length="143" mass="15817">MTMNNVIHAPDWVPASGHQLRVTGVYSDAVRIEGVRGEVVAERLIEATDGDAGPVVCEVSGFRWMYFLLAPGEVRRHSWPLGVQQFGGRGARTVTYIGIPALDGNTWPLRWYSEPTATAPYVDPEHLRQATTLTEREARRGTA</sequence>
<gene>
    <name evidence="1" type="ORF">ACFQZ6_19640</name>
</gene>
<comment type="caution">
    <text evidence="1">The sequence shown here is derived from an EMBL/GenBank/DDBJ whole genome shotgun (WGS) entry which is preliminary data.</text>
</comment>
<evidence type="ECO:0000313" key="2">
    <source>
        <dbReference type="Proteomes" id="UP001597023"/>
    </source>
</evidence>
<accession>A0ABW2WD01</accession>
<dbReference type="RefSeq" id="WP_381610965.1">
    <property type="nucleotide sequence ID" value="NZ_JBHTEB010000001.1"/>
</dbReference>
<organism evidence="1 2">
    <name type="scientific">Streptomyces flavalbus</name>
    <dbReference type="NCBI Taxonomy" id="2665155"/>
    <lineage>
        <taxon>Bacteria</taxon>
        <taxon>Bacillati</taxon>
        <taxon>Actinomycetota</taxon>
        <taxon>Actinomycetes</taxon>
        <taxon>Kitasatosporales</taxon>
        <taxon>Streptomycetaceae</taxon>
        <taxon>Streptomyces</taxon>
    </lineage>
</organism>
<protein>
    <submittedName>
        <fullName evidence="1">Uncharacterized protein</fullName>
    </submittedName>
</protein>
<reference evidence="2" key="1">
    <citation type="journal article" date="2019" name="Int. J. Syst. Evol. Microbiol.">
        <title>The Global Catalogue of Microorganisms (GCM) 10K type strain sequencing project: providing services to taxonomists for standard genome sequencing and annotation.</title>
        <authorList>
            <consortium name="The Broad Institute Genomics Platform"/>
            <consortium name="The Broad Institute Genome Sequencing Center for Infectious Disease"/>
            <person name="Wu L."/>
            <person name="Ma J."/>
        </authorList>
    </citation>
    <scope>NUCLEOTIDE SEQUENCE [LARGE SCALE GENOMIC DNA]</scope>
    <source>
        <strain evidence="2">CGMCC 4.7400</strain>
    </source>
</reference>
<evidence type="ECO:0000313" key="1">
    <source>
        <dbReference type="EMBL" id="MFD0316387.1"/>
    </source>
</evidence>